<sequence length="390" mass="41447">MEYSGVLIQDGLHSDQTPSGSRTVTGQHDWNVRWTLVLSVADDSFVFALGPCRIDAARLAEASGAAFRLATSHASGRVDPTCPRQGSRPAPMGMTEARDEADRHLAASDRLTGMLEKHRRLYDDILKLARLLDSELSAPDLLAPESSGASPGPDSNSSCTGRLMMMNNNAKKKAGARRARPAPARQKDKGEAGGPAAPFASPISAVDCQGATKILFARTDGLTARLMASPSGGVARTRETEVQAQLGWPQFSTGLAKGRDRLRVNIDFRLLPPSSASESCDDEEPALGRLVSPASPRTPRSLLGCPAPPGSPASLVSPSTPEATFRPDKGFQAQLGPAYPDGRNLFIWSLSGFTAVCQLSLHPWSEAFHLGSPGYCLQAKVELTTDHLGL</sequence>
<evidence type="ECO:0000313" key="3">
    <source>
        <dbReference type="Proteomes" id="UP000784294"/>
    </source>
</evidence>
<feature type="compositionally biased region" description="Polar residues" evidence="1">
    <location>
        <begin position="147"/>
        <end position="160"/>
    </location>
</feature>
<reference evidence="2" key="1">
    <citation type="submission" date="2018-11" db="EMBL/GenBank/DDBJ databases">
        <authorList>
            <consortium name="Pathogen Informatics"/>
        </authorList>
    </citation>
    <scope>NUCLEOTIDE SEQUENCE</scope>
</reference>
<protein>
    <submittedName>
        <fullName evidence="2">Uncharacterized protein</fullName>
    </submittedName>
</protein>
<name>A0A448XM31_9PLAT</name>
<gene>
    <name evidence="2" type="ORF">PXEA_LOCUS33409</name>
</gene>
<dbReference type="Proteomes" id="UP000784294">
    <property type="component" value="Unassembled WGS sequence"/>
</dbReference>
<evidence type="ECO:0000256" key="1">
    <source>
        <dbReference type="SAM" id="MobiDB-lite"/>
    </source>
</evidence>
<feature type="region of interest" description="Disordered" evidence="1">
    <location>
        <begin position="142"/>
        <end position="198"/>
    </location>
</feature>
<proteinExistence type="predicted"/>
<feature type="compositionally biased region" description="Basic residues" evidence="1">
    <location>
        <begin position="170"/>
        <end position="180"/>
    </location>
</feature>
<accession>A0A448XM31</accession>
<keyword evidence="3" id="KW-1185">Reference proteome</keyword>
<feature type="non-terminal residue" evidence="2">
    <location>
        <position position="1"/>
    </location>
</feature>
<dbReference type="AlphaFoldDB" id="A0A448XM31"/>
<feature type="region of interest" description="Disordered" evidence="1">
    <location>
        <begin position="274"/>
        <end position="323"/>
    </location>
</feature>
<dbReference type="EMBL" id="CAAALY010263160">
    <property type="protein sequence ID" value="VEL39969.1"/>
    <property type="molecule type" value="Genomic_DNA"/>
</dbReference>
<organism evidence="2 3">
    <name type="scientific">Protopolystoma xenopodis</name>
    <dbReference type="NCBI Taxonomy" id="117903"/>
    <lineage>
        <taxon>Eukaryota</taxon>
        <taxon>Metazoa</taxon>
        <taxon>Spiralia</taxon>
        <taxon>Lophotrochozoa</taxon>
        <taxon>Platyhelminthes</taxon>
        <taxon>Monogenea</taxon>
        <taxon>Polyopisthocotylea</taxon>
        <taxon>Polystomatidea</taxon>
        <taxon>Polystomatidae</taxon>
        <taxon>Protopolystoma</taxon>
    </lineage>
</organism>
<evidence type="ECO:0000313" key="2">
    <source>
        <dbReference type="EMBL" id="VEL39969.1"/>
    </source>
</evidence>
<feature type="region of interest" description="Disordered" evidence="1">
    <location>
        <begin position="75"/>
        <end position="94"/>
    </location>
</feature>
<comment type="caution">
    <text evidence="2">The sequence shown here is derived from an EMBL/GenBank/DDBJ whole genome shotgun (WGS) entry which is preliminary data.</text>
</comment>